<protein>
    <submittedName>
        <fullName evidence="1">Uncharacterized protein</fullName>
    </submittedName>
</protein>
<dbReference type="EMBL" id="CM031830">
    <property type="protein sequence ID" value="KAG6707929.1"/>
    <property type="molecule type" value="Genomic_DNA"/>
</dbReference>
<sequence length="63" mass="6953">MRGAQGTQSNDVGLSSGSMVIWARFSYEGCHCFFALTSMFNEKGAIASATYKAEERRLLEARI</sequence>
<evidence type="ECO:0000313" key="1">
    <source>
        <dbReference type="EMBL" id="KAG6650619.1"/>
    </source>
</evidence>
<organism evidence="1 3">
    <name type="scientific">Carya illinoinensis</name>
    <name type="common">Pecan</name>
    <dbReference type="NCBI Taxonomy" id="32201"/>
    <lineage>
        <taxon>Eukaryota</taxon>
        <taxon>Viridiplantae</taxon>
        <taxon>Streptophyta</taxon>
        <taxon>Embryophyta</taxon>
        <taxon>Tracheophyta</taxon>
        <taxon>Spermatophyta</taxon>
        <taxon>Magnoliopsida</taxon>
        <taxon>eudicotyledons</taxon>
        <taxon>Gunneridae</taxon>
        <taxon>Pentapetalae</taxon>
        <taxon>rosids</taxon>
        <taxon>fabids</taxon>
        <taxon>Fagales</taxon>
        <taxon>Juglandaceae</taxon>
        <taxon>Carya</taxon>
    </lineage>
</organism>
<name>A0A8T1Q897_CARIL</name>
<dbReference type="Proteomes" id="UP000811609">
    <property type="component" value="Chromosome 6"/>
</dbReference>
<reference evidence="1" key="1">
    <citation type="submission" date="2020-12" db="EMBL/GenBank/DDBJ databases">
        <title>WGS assembly of Carya illinoinensis cv. Pawnee.</title>
        <authorList>
            <person name="Platts A."/>
            <person name="Shu S."/>
            <person name="Wright S."/>
            <person name="Barry K."/>
            <person name="Edger P."/>
            <person name="Pires J.C."/>
            <person name="Schmutz J."/>
        </authorList>
    </citation>
    <scope>NUCLEOTIDE SEQUENCE</scope>
    <source>
        <tissue evidence="1">Leaf</tissue>
    </source>
</reference>
<dbReference type="AlphaFoldDB" id="A0A8T1Q897"/>
<dbReference type="Proteomes" id="UP000811246">
    <property type="component" value="Chromosome 6"/>
</dbReference>
<keyword evidence="3" id="KW-1185">Reference proteome</keyword>
<dbReference type="EMBL" id="CM031814">
    <property type="protein sequence ID" value="KAG6650619.1"/>
    <property type="molecule type" value="Genomic_DNA"/>
</dbReference>
<evidence type="ECO:0000313" key="2">
    <source>
        <dbReference type="EMBL" id="KAG6707929.1"/>
    </source>
</evidence>
<proteinExistence type="predicted"/>
<reference evidence="2" key="2">
    <citation type="submission" date="2021-01" db="EMBL/GenBank/DDBJ databases">
        <authorList>
            <person name="Lovell J.T."/>
            <person name="Bentley N."/>
            <person name="Bhattarai G."/>
            <person name="Jenkins J.W."/>
            <person name="Sreedasyam A."/>
            <person name="Alarcon Y."/>
            <person name="Bock C."/>
            <person name="Boston L."/>
            <person name="Carlson J."/>
            <person name="Cervantes K."/>
            <person name="Clermont K."/>
            <person name="Krom N."/>
            <person name="Kubenka K."/>
            <person name="Mamidi S."/>
            <person name="Mattison C."/>
            <person name="Monteros M."/>
            <person name="Pisani C."/>
            <person name="Plott C."/>
            <person name="Rajasekar S."/>
            <person name="Rhein H.S."/>
            <person name="Rohla C."/>
            <person name="Song M."/>
            <person name="Hilaire R.S."/>
            <person name="Shu S."/>
            <person name="Wells L."/>
            <person name="Wang X."/>
            <person name="Webber J."/>
            <person name="Heerema R.J."/>
            <person name="Klein P."/>
            <person name="Conner P."/>
            <person name="Grauke L."/>
            <person name="Grimwood J."/>
            <person name="Schmutz J."/>
            <person name="Randall J.J."/>
        </authorList>
    </citation>
    <scope>NUCLEOTIDE SEQUENCE</scope>
    <source>
        <tissue evidence="2">Leaf</tissue>
    </source>
</reference>
<accession>A0A8T1Q897</accession>
<comment type="caution">
    <text evidence="1">The sequence shown here is derived from an EMBL/GenBank/DDBJ whole genome shotgun (WGS) entry which is preliminary data.</text>
</comment>
<gene>
    <name evidence="1" type="ORF">CIPAW_06G056600</name>
    <name evidence="2" type="ORF">I3842_06G055800</name>
</gene>
<evidence type="ECO:0000313" key="3">
    <source>
        <dbReference type="Proteomes" id="UP000811609"/>
    </source>
</evidence>